<accession>A0A166IFG2</accession>
<dbReference type="EMBL" id="LWAJ01000253">
    <property type="protein sequence ID" value="KZL48329.1"/>
    <property type="molecule type" value="Genomic_DNA"/>
</dbReference>
<reference evidence="1 2" key="1">
    <citation type="submission" date="2016-04" db="EMBL/GenBank/DDBJ databases">
        <title>Draft Genome Assembly of the Bloom-forming Cyanobacterium Nodularia spumigena Strain CENA596 in Shrimp Production Ponds.</title>
        <authorList>
            <person name="Popin R.V."/>
            <person name="Rigonato J."/>
            <person name="Abreu V.A."/>
            <person name="Andreote A.P."/>
            <person name="Silveira S.B."/>
            <person name="Odebrecht C."/>
            <person name="Fiore M.F."/>
        </authorList>
    </citation>
    <scope>NUCLEOTIDE SEQUENCE [LARGE SCALE GENOMIC DNA]</scope>
    <source>
        <strain evidence="1 2">CENA596</strain>
    </source>
</reference>
<organism evidence="1 2">
    <name type="scientific">Nodularia spumigena CENA596</name>
    <dbReference type="NCBI Taxonomy" id="1819295"/>
    <lineage>
        <taxon>Bacteria</taxon>
        <taxon>Bacillati</taxon>
        <taxon>Cyanobacteriota</taxon>
        <taxon>Cyanophyceae</taxon>
        <taxon>Nostocales</taxon>
        <taxon>Nodulariaceae</taxon>
        <taxon>Nodularia</taxon>
    </lineage>
</organism>
<dbReference type="OrthoDB" id="452682at2"/>
<protein>
    <submittedName>
        <fullName evidence="1">Uncharacterized protein</fullName>
    </submittedName>
</protein>
<gene>
    <name evidence="1" type="ORF">A2T98_18575</name>
</gene>
<sequence>MPRFFKLIIIIVFLSAFLLISQPTWAQDWRPVRGGFFFGISGIALVEQQNDTLEFLIVHDNKQKNQGRLAIVSIQGKKQPEYFPIDWPSDTELPIDLEAITSVPGKNKTDFIALTSFGKAYYLQLDTTKKTVAIIKEFNLPAVPQGSNFEGFGLQNIDNQLVAMWAHRGAGKQPGIIYWGMFDLTKYQITLRGSSVLQVPFPSDNVRHISDIKIDSTGVVYITSASDVGDDGLFQSGVYIAGSLGFNGNKILWRQNPEFTPLHRSNYRKIEGIELVPGAKGGVVLGTDDENLGSYVYIMGSN</sequence>
<proteinExistence type="predicted"/>
<name>A0A166IFG2_NODSP</name>
<dbReference type="AlphaFoldDB" id="A0A166IFG2"/>
<dbReference type="RefSeq" id="WP_063874045.1">
    <property type="nucleotide sequence ID" value="NZ_CAWMRI010000253.1"/>
</dbReference>
<comment type="caution">
    <text evidence="1">The sequence shown here is derived from an EMBL/GenBank/DDBJ whole genome shotgun (WGS) entry which is preliminary data.</text>
</comment>
<dbReference type="Proteomes" id="UP000076555">
    <property type="component" value="Unassembled WGS sequence"/>
</dbReference>
<evidence type="ECO:0000313" key="2">
    <source>
        <dbReference type="Proteomes" id="UP000076555"/>
    </source>
</evidence>
<evidence type="ECO:0000313" key="1">
    <source>
        <dbReference type="EMBL" id="KZL48329.1"/>
    </source>
</evidence>